<keyword evidence="1" id="KW-0812">Transmembrane</keyword>
<dbReference type="AlphaFoldDB" id="A0A1F8GE95"/>
<dbReference type="InterPro" id="IPR014756">
    <property type="entry name" value="Ig_E-set"/>
</dbReference>
<evidence type="ECO:0000313" key="3">
    <source>
        <dbReference type="Proteomes" id="UP000178911"/>
    </source>
</evidence>
<evidence type="ECO:0000313" key="2">
    <source>
        <dbReference type="EMBL" id="OGN23370.1"/>
    </source>
</evidence>
<name>A0A1F8GE95_9BACT</name>
<reference evidence="2 3" key="1">
    <citation type="journal article" date="2016" name="Nat. Commun.">
        <title>Thousands of microbial genomes shed light on interconnected biogeochemical processes in an aquifer system.</title>
        <authorList>
            <person name="Anantharaman K."/>
            <person name="Brown C.T."/>
            <person name="Hug L.A."/>
            <person name="Sharon I."/>
            <person name="Castelle C.J."/>
            <person name="Probst A.J."/>
            <person name="Thomas B.C."/>
            <person name="Singh A."/>
            <person name="Wilkins M.J."/>
            <person name="Karaoz U."/>
            <person name="Brodie E.L."/>
            <person name="Williams K.H."/>
            <person name="Hubbard S.S."/>
            <person name="Banfield J.F."/>
        </authorList>
    </citation>
    <scope>NUCLEOTIDE SEQUENCE [LARGE SCALE GENOMIC DNA]</scope>
</reference>
<organism evidence="2 3">
    <name type="scientific">Candidatus Yanofskybacteria bacterium RIFCSPLOWO2_01_FULL_43_22</name>
    <dbReference type="NCBI Taxonomy" id="1802695"/>
    <lineage>
        <taxon>Bacteria</taxon>
        <taxon>Candidatus Yanofskyibacteriota</taxon>
    </lineage>
</organism>
<dbReference type="InterPro" id="IPR013783">
    <property type="entry name" value="Ig-like_fold"/>
</dbReference>
<protein>
    <recommendedName>
        <fullName evidence="4">IPT/TIG domain-containing protein</fullName>
    </recommendedName>
</protein>
<dbReference type="InterPro" id="IPR043993">
    <property type="entry name" value="T4SS_pilin"/>
</dbReference>
<dbReference type="Proteomes" id="UP000178911">
    <property type="component" value="Unassembled WGS sequence"/>
</dbReference>
<evidence type="ECO:0000256" key="1">
    <source>
        <dbReference type="SAM" id="Phobius"/>
    </source>
</evidence>
<sequence length="360" mass="37239">MMNHKTIYSISVLIFFSVFLGLFSLTASGAPVIMGVEPQQSVPGESVSIFGSELTPNIELRSSARTFQITGNINQNETEVSFQVPANIPAGEYEIAVTASSGTYFGGSGISLTITVGGTPFDTATATRPNIPTEGLPNFGQLISTIFTWSLNILGIVVFVMIFYAGFQWFTAAGNTAKVNEARDRITNAITGAIVLLAAYIILYTINPDLVGGRFTLPGIGTTSPTPGGGGGGGGGGTGACRDPGGTVANYAGDLEDAIDAVIDSNPGGIANEPNTWENSSIFLGYVAEELQSAGFNATISVSNGNDNPNSGDLIALWQNGDTTAERYDAVNSAGAGNQSMRNAATVGYTGDIPLSCVQQ</sequence>
<feature type="transmembrane region" description="Helical" evidence="1">
    <location>
        <begin position="146"/>
        <end position="165"/>
    </location>
</feature>
<dbReference type="Gene3D" id="2.60.40.10">
    <property type="entry name" value="Immunoglobulins"/>
    <property type="match status" value="1"/>
</dbReference>
<accession>A0A1F8GE95</accession>
<keyword evidence="1" id="KW-1133">Transmembrane helix</keyword>
<comment type="caution">
    <text evidence="2">The sequence shown here is derived from an EMBL/GenBank/DDBJ whole genome shotgun (WGS) entry which is preliminary data.</text>
</comment>
<dbReference type="STRING" id="1802695.A3A13_04615"/>
<proteinExistence type="predicted"/>
<dbReference type="EMBL" id="MGKJ01000020">
    <property type="protein sequence ID" value="OGN23370.1"/>
    <property type="molecule type" value="Genomic_DNA"/>
</dbReference>
<evidence type="ECO:0008006" key="4">
    <source>
        <dbReference type="Google" id="ProtNLM"/>
    </source>
</evidence>
<keyword evidence="1" id="KW-0472">Membrane</keyword>
<dbReference type="SUPFAM" id="SSF81296">
    <property type="entry name" value="E set domains"/>
    <property type="match status" value="1"/>
</dbReference>
<dbReference type="Pfam" id="PF18895">
    <property type="entry name" value="T4SS_pilin"/>
    <property type="match status" value="1"/>
</dbReference>
<feature type="transmembrane region" description="Helical" evidence="1">
    <location>
        <begin position="186"/>
        <end position="206"/>
    </location>
</feature>
<gene>
    <name evidence="2" type="ORF">A3A13_04615</name>
</gene>